<protein>
    <submittedName>
        <fullName evidence="1">Uncharacterized protein</fullName>
    </submittedName>
</protein>
<name>A0AAV4QJL7_9ARAC</name>
<gene>
    <name evidence="1" type="ORF">CDAR_598381</name>
</gene>
<proteinExistence type="predicted"/>
<evidence type="ECO:0000313" key="2">
    <source>
        <dbReference type="Proteomes" id="UP001054837"/>
    </source>
</evidence>
<accession>A0AAV4QJL7</accession>
<dbReference type="Proteomes" id="UP001054837">
    <property type="component" value="Unassembled WGS sequence"/>
</dbReference>
<organism evidence="1 2">
    <name type="scientific">Caerostris darwini</name>
    <dbReference type="NCBI Taxonomy" id="1538125"/>
    <lineage>
        <taxon>Eukaryota</taxon>
        <taxon>Metazoa</taxon>
        <taxon>Ecdysozoa</taxon>
        <taxon>Arthropoda</taxon>
        <taxon>Chelicerata</taxon>
        <taxon>Arachnida</taxon>
        <taxon>Araneae</taxon>
        <taxon>Araneomorphae</taxon>
        <taxon>Entelegynae</taxon>
        <taxon>Araneoidea</taxon>
        <taxon>Araneidae</taxon>
        <taxon>Caerostris</taxon>
    </lineage>
</organism>
<evidence type="ECO:0000313" key="1">
    <source>
        <dbReference type="EMBL" id="GIY09600.1"/>
    </source>
</evidence>
<reference evidence="1 2" key="1">
    <citation type="submission" date="2021-06" db="EMBL/GenBank/DDBJ databases">
        <title>Caerostris darwini draft genome.</title>
        <authorList>
            <person name="Kono N."/>
            <person name="Arakawa K."/>
        </authorList>
    </citation>
    <scope>NUCLEOTIDE SEQUENCE [LARGE SCALE GENOMIC DNA]</scope>
</reference>
<comment type="caution">
    <text evidence="1">The sequence shown here is derived from an EMBL/GenBank/DDBJ whole genome shotgun (WGS) entry which is preliminary data.</text>
</comment>
<dbReference type="AlphaFoldDB" id="A0AAV4QJL7"/>
<sequence>MCDTCETGANRDRYREARGEEYANPSNYNAAESALAKFSQSFDKWGDVIAPRPPPRPSVHCSTPEEFEFLQYRGDVCCLRVAKLSRVSHLNSFINRCR</sequence>
<keyword evidence="2" id="KW-1185">Reference proteome</keyword>
<dbReference type="EMBL" id="BPLQ01004659">
    <property type="protein sequence ID" value="GIY09600.1"/>
    <property type="molecule type" value="Genomic_DNA"/>
</dbReference>